<dbReference type="InterPro" id="IPR011009">
    <property type="entry name" value="Kinase-like_dom_sf"/>
</dbReference>
<dbReference type="Proteomes" id="UP000295136">
    <property type="component" value="Unassembled WGS sequence"/>
</dbReference>
<name>A0A4R5ECS6_9ACTN</name>
<dbReference type="AlphaFoldDB" id="A0A4R5ECS6"/>
<sequence>MPWCARRDSCPATKRGAVLRRAALAGPPTPAPACSASRHTAAVPSRSRVSRVEEEFAQVLGGGDAVIEPLTHNPGNGVTRGIWRVRRGSRSAVLKVLTRRKDAPEGWAHSDDPRHWNYWRREADVHADGLPQMWARAGARAPKLLALIERDDGDLALWFEDVPGRPGTSWTVDRHALLGHQLGLAQGAAGEVERPWLSRSFLRGYTGSRPVPYELLDDDAAWRHPLVAENFPPGLRAELVRLHRDREQFLSIMESLPRTLCHLDVWPSNVIDRDGESVLLDWAFAGDGAVGEDIGNHIPDSVFDLFLPAALLPELDAAVYGAYLRGLRESGRRCDERLVRLAVCASAIKYDFLAPLMLARAGERQLDYGGARPVDAARRYRERGAALMFLAGWAEEARRLSDRL</sequence>
<dbReference type="GO" id="GO:0016740">
    <property type="term" value="F:transferase activity"/>
    <property type="evidence" value="ECO:0007669"/>
    <property type="project" value="UniProtKB-KW"/>
</dbReference>
<comment type="caution">
    <text evidence="1">The sequence shown here is derived from an EMBL/GenBank/DDBJ whole genome shotgun (WGS) entry which is preliminary data.</text>
</comment>
<proteinExistence type="predicted"/>
<gene>
    <name evidence="1" type="ORF">E1295_40515</name>
</gene>
<evidence type="ECO:0000313" key="2">
    <source>
        <dbReference type="Proteomes" id="UP000295136"/>
    </source>
</evidence>
<reference evidence="1 2" key="1">
    <citation type="submission" date="2019-03" db="EMBL/GenBank/DDBJ databases">
        <title>Draft genome sequences of novel Actinobacteria.</title>
        <authorList>
            <person name="Sahin N."/>
            <person name="Ay H."/>
            <person name="Saygin H."/>
        </authorList>
    </citation>
    <scope>NUCLEOTIDE SEQUENCE [LARGE SCALE GENOMIC DNA]</scope>
    <source>
        <strain evidence="1 2">6K102</strain>
    </source>
</reference>
<accession>A0A4R5ECS6</accession>
<evidence type="ECO:0000313" key="1">
    <source>
        <dbReference type="EMBL" id="TDE30964.1"/>
    </source>
</evidence>
<organism evidence="1 2">
    <name type="scientific">Nonomuraea mesophila</name>
    <dbReference type="NCBI Taxonomy" id="2530382"/>
    <lineage>
        <taxon>Bacteria</taxon>
        <taxon>Bacillati</taxon>
        <taxon>Actinomycetota</taxon>
        <taxon>Actinomycetes</taxon>
        <taxon>Streptosporangiales</taxon>
        <taxon>Streptosporangiaceae</taxon>
        <taxon>Nonomuraea</taxon>
    </lineage>
</organism>
<keyword evidence="1" id="KW-0808">Transferase</keyword>
<dbReference type="Gene3D" id="3.90.1200.10">
    <property type="match status" value="1"/>
</dbReference>
<keyword evidence="2" id="KW-1185">Reference proteome</keyword>
<protein>
    <submittedName>
        <fullName evidence="1">Aminoglycoside phosphotransferase</fullName>
    </submittedName>
</protein>
<dbReference type="SUPFAM" id="SSF56112">
    <property type="entry name" value="Protein kinase-like (PK-like)"/>
    <property type="match status" value="1"/>
</dbReference>
<dbReference type="EMBL" id="SMLD01000183">
    <property type="protein sequence ID" value="TDE30964.1"/>
    <property type="molecule type" value="Genomic_DNA"/>
</dbReference>